<dbReference type="AlphaFoldDB" id="A0A9Q2P3H8"/>
<dbReference type="GO" id="GO:0008803">
    <property type="term" value="F:bis(5'-nucleosyl)-tetraphosphatase (symmetrical) activity"/>
    <property type="evidence" value="ECO:0007669"/>
    <property type="project" value="TreeGrafter"/>
</dbReference>
<name>A0A9Q2P3H8_9RHOB</name>
<dbReference type="Gene3D" id="3.60.21.10">
    <property type="match status" value="1"/>
</dbReference>
<protein>
    <submittedName>
        <fullName evidence="2">Serine/threonine protein phosphatase</fullName>
    </submittedName>
</protein>
<dbReference type="RefSeq" id="WP_085627739.1">
    <property type="nucleotide sequence ID" value="NZ_JAFBWU010000005.1"/>
</dbReference>
<dbReference type="EMBL" id="JAFBXE010000005">
    <property type="protein sequence ID" value="MBM2412703.1"/>
    <property type="molecule type" value="Genomic_DNA"/>
</dbReference>
<evidence type="ECO:0000313" key="3">
    <source>
        <dbReference type="EMBL" id="MBM2417060.1"/>
    </source>
</evidence>
<dbReference type="InterPro" id="IPR029052">
    <property type="entry name" value="Metallo-depent_PP-like"/>
</dbReference>
<accession>A0A9Q2P3H8</accession>
<dbReference type="GeneID" id="62639478"/>
<reference evidence="2 5" key="1">
    <citation type="submission" date="2021-01" db="EMBL/GenBank/DDBJ databases">
        <title>Diatom-associated Roseobacters Show Island Model of Population Structure.</title>
        <authorList>
            <person name="Qu L."/>
            <person name="Feng X."/>
            <person name="Chen Y."/>
            <person name="Li L."/>
            <person name="Wang X."/>
            <person name="Hu Z."/>
            <person name="Wang H."/>
            <person name="Luo H."/>
        </authorList>
    </citation>
    <scope>NUCLEOTIDE SEQUENCE</scope>
    <source>
        <strain evidence="3 5">CC28-63</strain>
        <strain evidence="2">CC28-69</strain>
    </source>
</reference>
<dbReference type="InterPro" id="IPR004843">
    <property type="entry name" value="Calcineurin-like_PHP"/>
</dbReference>
<feature type="domain" description="Calcineurin-like phosphoesterase" evidence="1">
    <location>
        <begin position="6"/>
        <end position="203"/>
    </location>
</feature>
<dbReference type="PANTHER" id="PTHR42850:SF4">
    <property type="entry name" value="ZINC-DEPENDENT ENDOPOLYPHOSPHATASE"/>
    <property type="match status" value="1"/>
</dbReference>
<dbReference type="SUPFAM" id="SSF56300">
    <property type="entry name" value="Metallo-dependent phosphatases"/>
    <property type="match status" value="1"/>
</dbReference>
<dbReference type="EMBL" id="JAFBXF010000005">
    <property type="protein sequence ID" value="MBM2417060.1"/>
    <property type="molecule type" value="Genomic_DNA"/>
</dbReference>
<dbReference type="PANTHER" id="PTHR42850">
    <property type="entry name" value="METALLOPHOSPHOESTERASE"/>
    <property type="match status" value="1"/>
</dbReference>
<dbReference type="Proteomes" id="UP000809440">
    <property type="component" value="Unassembled WGS sequence"/>
</dbReference>
<evidence type="ECO:0000313" key="4">
    <source>
        <dbReference type="Proteomes" id="UP000755667"/>
    </source>
</evidence>
<dbReference type="OrthoDB" id="9807890at2"/>
<proteinExistence type="predicted"/>
<keyword evidence="5" id="KW-1185">Reference proteome</keyword>
<dbReference type="GO" id="GO:0110154">
    <property type="term" value="P:RNA decapping"/>
    <property type="evidence" value="ECO:0007669"/>
    <property type="project" value="TreeGrafter"/>
</dbReference>
<sequence>MTQTLYAIGDIHGQLGMLETALAQIDVDGGRNARVVFLGDYVDRGPDSKGVIDTLVRGLADGRDWVCLKGNHDRFFEWYLDPEGPRFDPHLLVGYHWFHQAIGGTETIASYDVYLPDRIRKTDLAELLHAAVPDTHKAFLRGLKTAHHQDGRFFAHAGIRPGVPLDQQAENDLLWIRQEFHSDKRDHGALVVHGHTPVDAPERYANRINLDTGAGYGRPLTVAGFEGEDVFILTANGRKHLPSRS</sequence>
<dbReference type="Pfam" id="PF00149">
    <property type="entry name" value="Metallophos"/>
    <property type="match status" value="1"/>
</dbReference>
<comment type="caution">
    <text evidence="2">The sequence shown here is derived from an EMBL/GenBank/DDBJ whole genome shotgun (WGS) entry which is preliminary data.</text>
</comment>
<evidence type="ECO:0000259" key="1">
    <source>
        <dbReference type="Pfam" id="PF00149"/>
    </source>
</evidence>
<dbReference type="Proteomes" id="UP000755667">
    <property type="component" value="Unassembled WGS sequence"/>
</dbReference>
<dbReference type="CDD" id="cd00144">
    <property type="entry name" value="MPP_PPP_family"/>
    <property type="match status" value="1"/>
</dbReference>
<organism evidence="2 4">
    <name type="scientific">Marivita cryptomonadis</name>
    <dbReference type="NCBI Taxonomy" id="505252"/>
    <lineage>
        <taxon>Bacteria</taxon>
        <taxon>Pseudomonadati</taxon>
        <taxon>Pseudomonadota</taxon>
        <taxon>Alphaproteobacteria</taxon>
        <taxon>Rhodobacterales</taxon>
        <taxon>Roseobacteraceae</taxon>
        <taxon>Marivita</taxon>
    </lineage>
</organism>
<dbReference type="GO" id="GO:0005737">
    <property type="term" value="C:cytoplasm"/>
    <property type="evidence" value="ECO:0007669"/>
    <property type="project" value="TreeGrafter"/>
</dbReference>
<gene>
    <name evidence="2" type="ORF">JQX41_10345</name>
    <name evidence="3" type="ORF">JQX48_08790</name>
</gene>
<evidence type="ECO:0000313" key="5">
    <source>
        <dbReference type="Proteomes" id="UP000809440"/>
    </source>
</evidence>
<evidence type="ECO:0000313" key="2">
    <source>
        <dbReference type="EMBL" id="MBM2412703.1"/>
    </source>
</evidence>
<dbReference type="InterPro" id="IPR050126">
    <property type="entry name" value="Ap4A_hydrolase"/>
</dbReference>
<dbReference type="GO" id="GO:0016791">
    <property type="term" value="F:phosphatase activity"/>
    <property type="evidence" value="ECO:0007669"/>
    <property type="project" value="TreeGrafter"/>
</dbReference>